<dbReference type="OrthoDB" id="366291at2759"/>
<comment type="caution">
    <text evidence="2">The sequence shown here is derived from an EMBL/GenBank/DDBJ whole genome shotgun (WGS) entry which is preliminary data.</text>
</comment>
<name>A0A2H6KCL8_9APIC</name>
<dbReference type="RefSeq" id="XP_028866975.1">
    <property type="nucleotide sequence ID" value="XM_029011142.1"/>
</dbReference>
<keyword evidence="3" id="KW-1185">Reference proteome</keyword>
<protein>
    <submittedName>
        <fullName evidence="2">Calcium channel flower homolog isoform X1, putative</fullName>
    </submittedName>
</protein>
<evidence type="ECO:0000313" key="3">
    <source>
        <dbReference type="Proteomes" id="UP000236319"/>
    </source>
</evidence>
<proteinExistence type="predicted"/>
<dbReference type="VEuPathDB" id="PiroplasmaDB:BOVATA_022250"/>
<reference evidence="2 3" key="1">
    <citation type="journal article" date="2017" name="BMC Genomics">
        <title>Whole-genome assembly of Babesia ovata and comparative genomics between closely related pathogens.</title>
        <authorList>
            <person name="Yamagishi J."/>
            <person name="Asada M."/>
            <person name="Hakimi H."/>
            <person name="Tanaka T.Q."/>
            <person name="Sugimoto C."/>
            <person name="Kawazu S."/>
        </authorList>
    </citation>
    <scope>NUCLEOTIDE SEQUENCE [LARGE SCALE GENOMIC DNA]</scope>
    <source>
        <strain evidence="2 3">Miyake</strain>
    </source>
</reference>
<gene>
    <name evidence="2" type="ORF">BOVATA_022250</name>
</gene>
<evidence type="ECO:0000256" key="1">
    <source>
        <dbReference type="SAM" id="Coils"/>
    </source>
</evidence>
<keyword evidence="1" id="KW-0175">Coiled coil</keyword>
<evidence type="ECO:0000313" key="2">
    <source>
        <dbReference type="EMBL" id="GBE60732.1"/>
    </source>
</evidence>
<feature type="coiled-coil region" evidence="1">
    <location>
        <begin position="611"/>
        <end position="638"/>
    </location>
</feature>
<dbReference type="Proteomes" id="UP000236319">
    <property type="component" value="Unassembled WGS sequence"/>
</dbReference>
<sequence length="688" mass="75784">MVDPTMNVRQGSPLRCCNPREFRQNASPVFRQQFVSENGKMKLTMPMSPLHYITTSGYYANDLRLAHQNAQIDMQKCQQSVPYPVVYEQQSMQMGARGAVEGYYAQRMESMGSRSPTPNMQVLIQQPQEYRRASVQLGSVHSMGIEHTAKVNVVQKSQNVELTDLLTVLIRIEKKLDDLQILCKSKATDIHKKNAILMPKTGDKLTSQLQGPCSEQLLQHIKQSSLAKMSSKLSVSSETLSKASSGKHSADSLCERPIKQMSLPSITQEFTNNEESGSKVFDVSKELRKSNDMLEQFLASAGSIGDVDDQEGALQHENLKLSQAIQDMQAGQNAPQEICDQEDDVPLRPGNNTRNYSSAKPIVSTVSMALEDAEKDSMQNLEKRFQMLIRTFENNRGDNAWLLEQKRAFEAQGGNAIENGQVSALSPQELPAITGGGYDEPDDADIGEIAIRENEGELATREADIRSNASALQTQNIQFPATIPRENAALIDQPQYDGTLVVPGERGLIPIQQRQQDGTLVIPGERGLIPIQQLQQDGTLVIPGERGLAPIQQAQYDGTLVIPGERGLAPIQQAQYDGTLVIPGERGIAPIQQRQQDGTLVVPGERGLALNQQTRRTSQEYQAELQAEQALRNQFSKNGGSSIEGSNLVAKSSHGKMESQSLTCSVLAEECSRQSSLERVDSIRDLNT</sequence>
<organism evidence="2 3">
    <name type="scientific">Babesia ovata</name>
    <dbReference type="NCBI Taxonomy" id="189622"/>
    <lineage>
        <taxon>Eukaryota</taxon>
        <taxon>Sar</taxon>
        <taxon>Alveolata</taxon>
        <taxon>Apicomplexa</taxon>
        <taxon>Aconoidasida</taxon>
        <taxon>Piroplasmida</taxon>
        <taxon>Babesiidae</taxon>
        <taxon>Babesia</taxon>
    </lineage>
</organism>
<dbReference type="GeneID" id="39874502"/>
<accession>A0A2H6KCL8</accession>
<dbReference type="EMBL" id="BDSA01000002">
    <property type="protein sequence ID" value="GBE60732.1"/>
    <property type="molecule type" value="Genomic_DNA"/>
</dbReference>
<dbReference type="AlphaFoldDB" id="A0A2H6KCL8"/>